<evidence type="ECO:0000256" key="12">
    <source>
        <dbReference type="SAM" id="Phobius"/>
    </source>
</evidence>
<sequence>MTNLKPVIDNKAVARYKRWAAWTLVTLYLLILVGGIVRATGAGMGCPDWPKCFGSWVPPTDVSQLPENYKEIYGAKLKGEIEFNPVKTWIEYVNRLFGVFTGGWIFLTLLASVPFLKSDRKSIFFLSLSAFLLVAFQGWLGSKVVSTELHPVMITLHMILAIVIVFVLLFAYAKVSYIDRIRLEKVKEADRRKLNTWVVGAILIATVQVIIGTQVREGIDIVAASLGYGGRGRWVEEVGMAYWVHRSFSILVLLSVLGLGNGIKKLTGERGVMNRLVHVMWGLLAAEIVTGIILGYWAVPAVLQPVHLTLAIIILSIQFVLFLFLNANRIFEKRNTGIPAAS</sequence>
<comment type="subcellular location">
    <subcellularLocation>
        <location evidence="1">Membrane</location>
        <topology evidence="1">Multi-pass membrane protein</topology>
    </subcellularLocation>
</comment>
<dbReference type="EMBL" id="BAABEY010000036">
    <property type="protein sequence ID" value="GAA4447283.1"/>
    <property type="molecule type" value="Genomic_DNA"/>
</dbReference>
<dbReference type="Pfam" id="PF02628">
    <property type="entry name" value="COX15-CtaA"/>
    <property type="match status" value="1"/>
</dbReference>
<evidence type="ECO:0000256" key="9">
    <source>
        <dbReference type="ARBA" id="ARBA00023136"/>
    </source>
</evidence>
<keyword evidence="9 12" id="KW-0472">Membrane</keyword>
<dbReference type="InterPro" id="IPR050450">
    <property type="entry name" value="COX15/CtaA_HemeA_synthase"/>
</dbReference>
<comment type="caution">
    <text evidence="13">The sequence shown here is derived from an EMBL/GenBank/DDBJ whole genome shotgun (WGS) entry which is preliminary data.</text>
</comment>
<organism evidence="13 14">
    <name type="scientific">Ravibacter arvi</name>
    <dbReference type="NCBI Taxonomy" id="2051041"/>
    <lineage>
        <taxon>Bacteria</taxon>
        <taxon>Pseudomonadati</taxon>
        <taxon>Bacteroidota</taxon>
        <taxon>Cytophagia</taxon>
        <taxon>Cytophagales</taxon>
        <taxon>Spirosomataceae</taxon>
        <taxon>Ravibacter</taxon>
    </lineage>
</organism>
<keyword evidence="5 12" id="KW-1133">Transmembrane helix</keyword>
<name>A0ABP8MA83_9BACT</name>
<comment type="pathway">
    <text evidence="11">Porphyrin-containing compound metabolism.</text>
</comment>
<feature type="transmembrane region" description="Helical" evidence="12">
    <location>
        <begin position="21"/>
        <end position="41"/>
    </location>
</feature>
<evidence type="ECO:0000256" key="4">
    <source>
        <dbReference type="ARBA" id="ARBA00022723"/>
    </source>
</evidence>
<feature type="transmembrane region" description="Helical" evidence="12">
    <location>
        <begin position="96"/>
        <end position="116"/>
    </location>
</feature>
<keyword evidence="3 12" id="KW-0812">Transmembrane</keyword>
<evidence type="ECO:0000256" key="6">
    <source>
        <dbReference type="ARBA" id="ARBA00023002"/>
    </source>
</evidence>
<proteinExistence type="predicted"/>
<gene>
    <name evidence="13" type="ORF">GCM10023091_41900</name>
</gene>
<keyword evidence="4" id="KW-0479">Metal-binding</keyword>
<feature type="transmembrane region" description="Helical" evidence="12">
    <location>
        <begin position="243"/>
        <end position="263"/>
    </location>
</feature>
<dbReference type="PANTHER" id="PTHR35457:SF1">
    <property type="entry name" value="HEME A SYNTHASE"/>
    <property type="match status" value="1"/>
</dbReference>
<feature type="transmembrane region" description="Helical" evidence="12">
    <location>
        <begin position="275"/>
        <end position="299"/>
    </location>
</feature>
<feature type="transmembrane region" description="Helical" evidence="12">
    <location>
        <begin position="194"/>
        <end position="211"/>
    </location>
</feature>
<keyword evidence="10" id="KW-1015">Disulfide bond</keyword>
<feature type="transmembrane region" description="Helical" evidence="12">
    <location>
        <begin position="123"/>
        <end position="140"/>
    </location>
</feature>
<feature type="transmembrane region" description="Helical" evidence="12">
    <location>
        <begin position="152"/>
        <end position="173"/>
    </location>
</feature>
<reference evidence="14" key="1">
    <citation type="journal article" date="2019" name="Int. J. Syst. Evol. Microbiol.">
        <title>The Global Catalogue of Microorganisms (GCM) 10K type strain sequencing project: providing services to taxonomists for standard genome sequencing and annotation.</title>
        <authorList>
            <consortium name="The Broad Institute Genomics Platform"/>
            <consortium name="The Broad Institute Genome Sequencing Center for Infectious Disease"/>
            <person name="Wu L."/>
            <person name="Ma J."/>
        </authorList>
    </citation>
    <scope>NUCLEOTIDE SEQUENCE [LARGE SCALE GENOMIC DNA]</scope>
    <source>
        <strain evidence="14">JCM 31920</strain>
    </source>
</reference>
<evidence type="ECO:0000256" key="10">
    <source>
        <dbReference type="ARBA" id="ARBA00023157"/>
    </source>
</evidence>
<keyword evidence="6" id="KW-0560">Oxidoreductase</keyword>
<evidence type="ECO:0000256" key="5">
    <source>
        <dbReference type="ARBA" id="ARBA00022989"/>
    </source>
</evidence>
<evidence type="ECO:0000256" key="7">
    <source>
        <dbReference type="ARBA" id="ARBA00023004"/>
    </source>
</evidence>
<keyword evidence="7" id="KW-0408">Iron</keyword>
<evidence type="ECO:0000313" key="14">
    <source>
        <dbReference type="Proteomes" id="UP001501508"/>
    </source>
</evidence>
<dbReference type="Proteomes" id="UP001501508">
    <property type="component" value="Unassembled WGS sequence"/>
</dbReference>
<protein>
    <submittedName>
        <fullName evidence="13">COX15/CtaA family protein</fullName>
    </submittedName>
</protein>
<evidence type="ECO:0000256" key="1">
    <source>
        <dbReference type="ARBA" id="ARBA00004141"/>
    </source>
</evidence>
<keyword evidence="2" id="KW-1003">Cell membrane</keyword>
<keyword evidence="8" id="KW-0350">Heme biosynthesis</keyword>
<dbReference type="PANTHER" id="PTHR35457">
    <property type="entry name" value="HEME A SYNTHASE"/>
    <property type="match status" value="1"/>
</dbReference>
<evidence type="ECO:0000256" key="3">
    <source>
        <dbReference type="ARBA" id="ARBA00022692"/>
    </source>
</evidence>
<evidence type="ECO:0000256" key="11">
    <source>
        <dbReference type="ARBA" id="ARBA00023444"/>
    </source>
</evidence>
<accession>A0ABP8MA83</accession>
<evidence type="ECO:0000256" key="8">
    <source>
        <dbReference type="ARBA" id="ARBA00023133"/>
    </source>
</evidence>
<dbReference type="InterPro" id="IPR003780">
    <property type="entry name" value="COX15/CtaA_fam"/>
</dbReference>
<evidence type="ECO:0000313" key="13">
    <source>
        <dbReference type="EMBL" id="GAA4447283.1"/>
    </source>
</evidence>
<dbReference type="RefSeq" id="WP_345032874.1">
    <property type="nucleotide sequence ID" value="NZ_BAABEY010000036.1"/>
</dbReference>
<feature type="transmembrane region" description="Helical" evidence="12">
    <location>
        <begin position="305"/>
        <end position="325"/>
    </location>
</feature>
<evidence type="ECO:0000256" key="2">
    <source>
        <dbReference type="ARBA" id="ARBA00022475"/>
    </source>
</evidence>
<keyword evidence="14" id="KW-1185">Reference proteome</keyword>